<accession>A0A2I1DKQ1</accession>
<proteinExistence type="predicted"/>
<dbReference type="RefSeq" id="WP_101538209.1">
    <property type="nucleotide sequence ID" value="NZ_MXAV01000036.1"/>
</dbReference>
<name>A0A2I1DKQ1_9PROT</name>
<evidence type="ECO:0000313" key="1">
    <source>
        <dbReference type="EMBL" id="PKY10450.1"/>
    </source>
</evidence>
<dbReference type="Proteomes" id="UP000234329">
    <property type="component" value="Unassembled WGS sequence"/>
</dbReference>
<sequence length="86" mass="9554">MRIACASDLHLEFDSTIMLTALSTAAMGTTADVLVLAGNVDRMPEYYMELLRRLLEMSAISQSEDKLWLACPPEDEVEGCSNGERR</sequence>
<dbReference type="InterPro" id="IPR029052">
    <property type="entry name" value="Metallo-depent_PP-like"/>
</dbReference>
<keyword evidence="2" id="KW-1185">Reference proteome</keyword>
<dbReference type="AlphaFoldDB" id="A0A2I1DKQ1"/>
<evidence type="ECO:0000313" key="2">
    <source>
        <dbReference type="Proteomes" id="UP000234329"/>
    </source>
</evidence>
<dbReference type="InParanoid" id="A0A2I1DKQ1"/>
<gene>
    <name evidence="1" type="ORF">B1757_10170</name>
</gene>
<reference evidence="1 2" key="1">
    <citation type="submission" date="2017-03" db="EMBL/GenBank/DDBJ databases">
        <title>Draft genime sequence of the acidophilic sulfur-oxidizing bacterium Acidithiobacillus sp. SH, isolated from seawater.</title>
        <authorList>
            <person name="Sharmin S."/>
            <person name="Tokuhisa M."/>
            <person name="Kanao T."/>
            <person name="Kamimura K."/>
        </authorList>
    </citation>
    <scope>NUCLEOTIDE SEQUENCE [LARGE SCALE GENOMIC DNA]</scope>
    <source>
        <strain evidence="1 2">SH</strain>
    </source>
</reference>
<dbReference type="SUPFAM" id="SSF56300">
    <property type="entry name" value="Metallo-dependent phosphatases"/>
    <property type="match status" value="1"/>
</dbReference>
<organism evidence="1 2">
    <name type="scientific">Acidithiobacillus marinus</name>
    <dbReference type="NCBI Taxonomy" id="187490"/>
    <lineage>
        <taxon>Bacteria</taxon>
        <taxon>Pseudomonadati</taxon>
        <taxon>Pseudomonadota</taxon>
        <taxon>Acidithiobacillia</taxon>
        <taxon>Acidithiobacillales</taxon>
        <taxon>Acidithiobacillaceae</taxon>
        <taxon>Acidithiobacillus</taxon>
    </lineage>
</organism>
<evidence type="ECO:0008006" key="3">
    <source>
        <dbReference type="Google" id="ProtNLM"/>
    </source>
</evidence>
<comment type="caution">
    <text evidence="1">The sequence shown here is derived from an EMBL/GenBank/DDBJ whole genome shotgun (WGS) entry which is preliminary data.</text>
</comment>
<dbReference type="EMBL" id="MXAV01000036">
    <property type="protein sequence ID" value="PKY10450.1"/>
    <property type="molecule type" value="Genomic_DNA"/>
</dbReference>
<protein>
    <recommendedName>
        <fullName evidence="3">Calcineurin-like phosphoesterase domain-containing protein</fullName>
    </recommendedName>
</protein>